<dbReference type="Pfam" id="PF18055">
    <property type="entry name" value="RPN6_N"/>
    <property type="match status" value="1"/>
</dbReference>
<keyword evidence="5" id="KW-1185">Reference proteome</keyword>
<evidence type="ECO:0000256" key="2">
    <source>
        <dbReference type="ARBA" id="ARBA00022942"/>
    </source>
</evidence>
<evidence type="ECO:0000313" key="5">
    <source>
        <dbReference type="Proteomes" id="UP000008743"/>
    </source>
</evidence>
<dbReference type="InterPro" id="IPR040773">
    <property type="entry name" value="Rpn6_N"/>
</dbReference>
<dbReference type="FunCoup" id="A0A0D2WJU9">
    <property type="interactions" value="554"/>
</dbReference>
<dbReference type="Pfam" id="PF18503">
    <property type="entry name" value="RPN6_C_helix"/>
    <property type="match status" value="1"/>
</dbReference>
<dbReference type="InterPro" id="IPR000717">
    <property type="entry name" value="PCI_dom"/>
</dbReference>
<dbReference type="PROSITE" id="PS50250">
    <property type="entry name" value="PCI"/>
    <property type="match status" value="1"/>
</dbReference>
<evidence type="ECO:0000313" key="4">
    <source>
        <dbReference type="EMBL" id="KJE89723.1"/>
    </source>
</evidence>
<dbReference type="InterPro" id="IPR036390">
    <property type="entry name" value="WH_DNA-bd_sf"/>
</dbReference>
<proteinExistence type="inferred from homology"/>
<dbReference type="SUPFAM" id="SSF48452">
    <property type="entry name" value="TPR-like"/>
    <property type="match status" value="1"/>
</dbReference>
<gene>
    <name evidence="4" type="ORF">CAOG_001154</name>
</gene>
<comment type="similarity">
    <text evidence="1">Belongs to the proteasome subunit S9 family.</text>
</comment>
<reference evidence="5" key="1">
    <citation type="submission" date="2011-02" db="EMBL/GenBank/DDBJ databases">
        <title>The Genome Sequence of Capsaspora owczarzaki ATCC 30864.</title>
        <authorList>
            <person name="Russ C."/>
            <person name="Cuomo C."/>
            <person name="Burger G."/>
            <person name="Gray M.W."/>
            <person name="Holland P.W.H."/>
            <person name="King N."/>
            <person name="Lang F.B.F."/>
            <person name="Roger A.J."/>
            <person name="Ruiz-Trillo I."/>
            <person name="Young S.K."/>
            <person name="Zeng Q."/>
            <person name="Gargeya S."/>
            <person name="Alvarado L."/>
            <person name="Berlin A."/>
            <person name="Chapman S.B."/>
            <person name="Chen Z."/>
            <person name="Freedman E."/>
            <person name="Gellesch M."/>
            <person name="Goldberg J."/>
            <person name="Griggs A."/>
            <person name="Gujja S."/>
            <person name="Heilman E."/>
            <person name="Heiman D."/>
            <person name="Howarth C."/>
            <person name="Mehta T."/>
            <person name="Neiman D."/>
            <person name="Pearson M."/>
            <person name="Roberts A."/>
            <person name="Saif S."/>
            <person name="Shea T."/>
            <person name="Shenoy N."/>
            <person name="Sisk P."/>
            <person name="Stolte C."/>
            <person name="Sykes S."/>
            <person name="White J."/>
            <person name="Yandava C."/>
            <person name="Haas B."/>
            <person name="Nusbaum C."/>
            <person name="Birren B."/>
        </authorList>
    </citation>
    <scope>NUCLEOTIDE SEQUENCE</scope>
    <source>
        <strain evidence="5">ATCC 30864</strain>
    </source>
</reference>
<feature type="domain" description="PCI" evidence="3">
    <location>
        <begin position="239"/>
        <end position="407"/>
    </location>
</feature>
<name>A0A0D2WJU9_CAPO3</name>
<dbReference type="STRING" id="595528.A0A0D2WJU9"/>
<evidence type="ECO:0000259" key="3">
    <source>
        <dbReference type="PROSITE" id="PS50250"/>
    </source>
</evidence>
<dbReference type="SMART" id="SM00088">
    <property type="entry name" value="PINT"/>
    <property type="match status" value="1"/>
</dbReference>
<dbReference type="PANTHER" id="PTHR10678">
    <property type="entry name" value="26S PROTEASOME NON-ATPASE REGULATORY SUBUNIT 11/COP9 SIGNALOSOME COMPLEX SUBUNIT 2"/>
    <property type="match status" value="1"/>
</dbReference>
<evidence type="ECO:0000256" key="1">
    <source>
        <dbReference type="ARBA" id="ARBA00007454"/>
    </source>
</evidence>
<dbReference type="InParanoid" id="A0A0D2WJU9"/>
<dbReference type="InterPro" id="IPR040780">
    <property type="entry name" value="Rpn6_C_helix"/>
</dbReference>
<sequence length="437" mass="48675">MATAMEVIAPEQDRAVANPSASMERFDRATELATVRPDEAAALFHSLIVDDSLADDEALRLREQAVYALSDLYVATKRPTELAALIRTTRGFLSSISKAKAAKLVRTLLDKFLAVTSATQDAVNLIREFIDWTNEEKRTFLRQALEARLIALYIDTRAYSEAIALSTALLKELKKLDDKPLLVEVLLLDSRTFHALANIPKARAALTSSRTYANAIYVPPVLQAALDLQGGVLHAEEKDFKTAYSYFIEAFEGFDSLNHKEALSALKYMLLSKIMLQSSDEVASILTGKIALKYSGSHVDAMRAVESAHKNRSLEQFQQALVQYKAELTDDPNIRSHLQALYDTLLEQNLQRIIEPFSRVEIKHVADLIQLPVAQVETKLSQMILDKKLIGILDQGLGCLDVFAEQPADRTYNASIDTVQFMGQVVDALYKKAQKLT</sequence>
<dbReference type="Pfam" id="PF01399">
    <property type="entry name" value="PCI"/>
    <property type="match status" value="1"/>
</dbReference>
<organism evidence="4 5">
    <name type="scientific">Capsaspora owczarzaki (strain ATCC 30864)</name>
    <dbReference type="NCBI Taxonomy" id="595528"/>
    <lineage>
        <taxon>Eukaryota</taxon>
        <taxon>Filasterea</taxon>
        <taxon>Capsaspora</taxon>
    </lineage>
</organism>
<dbReference type="EMBL" id="KE346360">
    <property type="protein sequence ID" value="KJE89723.1"/>
    <property type="molecule type" value="Genomic_DNA"/>
</dbReference>
<dbReference type="AlphaFoldDB" id="A0A0D2WJU9"/>
<dbReference type="SUPFAM" id="SSF46785">
    <property type="entry name" value="Winged helix' DNA-binding domain"/>
    <property type="match status" value="1"/>
</dbReference>
<dbReference type="OrthoDB" id="1418352at2759"/>
<dbReference type="SMART" id="SM00753">
    <property type="entry name" value="PAM"/>
    <property type="match status" value="1"/>
</dbReference>
<dbReference type="FunFam" id="1.25.40.570:FF:000007">
    <property type="entry name" value="26S proteasome non-ATPase regulatory subunit 11"/>
    <property type="match status" value="1"/>
</dbReference>
<dbReference type="InterPro" id="IPR011990">
    <property type="entry name" value="TPR-like_helical_dom_sf"/>
</dbReference>
<dbReference type="Gene3D" id="1.25.40.570">
    <property type="match status" value="1"/>
</dbReference>
<accession>A0A0D2WJU9</accession>
<keyword evidence="2 4" id="KW-0647">Proteasome</keyword>
<dbReference type="Proteomes" id="UP000008743">
    <property type="component" value="Unassembled WGS sequence"/>
</dbReference>
<dbReference type="RefSeq" id="XP_004366025.2">
    <property type="nucleotide sequence ID" value="XM_004365968.2"/>
</dbReference>
<dbReference type="InterPro" id="IPR050871">
    <property type="entry name" value="26S_Proteasome/COP9_Components"/>
</dbReference>
<dbReference type="GO" id="GO:0030163">
    <property type="term" value="P:protein catabolic process"/>
    <property type="evidence" value="ECO:0007669"/>
    <property type="project" value="UniProtKB-ARBA"/>
</dbReference>
<dbReference type="PhylomeDB" id="A0A0D2WJU9"/>
<protein>
    <submittedName>
        <fullName evidence="4">26S proteasome non-ATPase regulatory subunit 11</fullName>
    </submittedName>
</protein>
<dbReference type="GO" id="GO:0000502">
    <property type="term" value="C:proteasome complex"/>
    <property type="evidence" value="ECO:0007669"/>
    <property type="project" value="UniProtKB-KW"/>
</dbReference>
<dbReference type="eggNOG" id="KOG1463">
    <property type="taxonomic scope" value="Eukaryota"/>
</dbReference>